<dbReference type="AlphaFoldDB" id="A0A0W8D3C3"/>
<dbReference type="PANTHER" id="PTHR37069">
    <property type="entry name" value="DDE_TNP_1_7 DOMAIN-CONTAINING PROTEIN"/>
    <property type="match status" value="1"/>
</dbReference>
<dbReference type="OrthoDB" id="113522at2759"/>
<evidence type="ECO:0000313" key="3">
    <source>
        <dbReference type="Proteomes" id="UP000052943"/>
    </source>
</evidence>
<protein>
    <submittedName>
        <fullName evidence="2">Uncharacterized protein</fullName>
    </submittedName>
</protein>
<gene>
    <name evidence="2" type="ORF">AM587_10003555</name>
</gene>
<evidence type="ECO:0000256" key="1">
    <source>
        <dbReference type="SAM" id="MobiDB-lite"/>
    </source>
</evidence>
<comment type="caution">
    <text evidence="2">The sequence shown here is derived from an EMBL/GenBank/DDBJ whole genome shotgun (WGS) entry which is preliminary data.</text>
</comment>
<dbReference type="EMBL" id="LNFO01001531">
    <property type="protein sequence ID" value="KUF90680.1"/>
    <property type="molecule type" value="Genomic_DNA"/>
</dbReference>
<accession>A0A0W8D3C3</accession>
<name>A0A0W8D3C3_PHYNI</name>
<sequence>MSGFRLRWSELTKEGWHSRLPTGFPNNYTYLKPGKTKKDVRGVDYFVGEEELMKYLDRVDLDNDQAASYGESVSPTLRYESPHVTHRESQSPVVSSGSNFSPSPRRNLREEFDNEESEICGEVDGSRNEVPSNEEIELRRLAITAADNSDVNVYQDMGNPDDFTAMVSDAENVNAASGDEECVEKEDNPLDEATATKRTQLKMQSSTRISVKLLVVLLELPEAQ</sequence>
<reference evidence="2 3" key="1">
    <citation type="submission" date="2015-11" db="EMBL/GenBank/DDBJ databases">
        <title>Genomes and virulence difference between two physiological races of Phytophthora nicotianae.</title>
        <authorList>
            <person name="Liu H."/>
            <person name="Ma X."/>
            <person name="Yu H."/>
            <person name="Fang D."/>
            <person name="Li Y."/>
            <person name="Wang X."/>
            <person name="Wang W."/>
            <person name="Dong Y."/>
            <person name="Xiao B."/>
        </authorList>
    </citation>
    <scope>NUCLEOTIDE SEQUENCE [LARGE SCALE GENOMIC DNA]</scope>
    <source>
        <strain evidence="3">race 0</strain>
    </source>
</reference>
<organism evidence="2 3">
    <name type="scientific">Phytophthora nicotianae</name>
    <name type="common">Potato buckeye rot agent</name>
    <name type="synonym">Phytophthora parasitica</name>
    <dbReference type="NCBI Taxonomy" id="4792"/>
    <lineage>
        <taxon>Eukaryota</taxon>
        <taxon>Sar</taxon>
        <taxon>Stramenopiles</taxon>
        <taxon>Oomycota</taxon>
        <taxon>Peronosporomycetes</taxon>
        <taxon>Peronosporales</taxon>
        <taxon>Peronosporaceae</taxon>
        <taxon>Phytophthora</taxon>
    </lineage>
</organism>
<dbReference type="Proteomes" id="UP000052943">
    <property type="component" value="Unassembled WGS sequence"/>
</dbReference>
<evidence type="ECO:0000313" key="2">
    <source>
        <dbReference type="EMBL" id="KUF90680.1"/>
    </source>
</evidence>
<feature type="compositionally biased region" description="Basic and acidic residues" evidence="1">
    <location>
        <begin position="80"/>
        <end position="89"/>
    </location>
</feature>
<proteinExistence type="predicted"/>
<dbReference type="PANTHER" id="PTHR37069:SF2">
    <property type="entry name" value="PIGGYBAC TRANSPOSABLE ELEMENT-DERIVED PROTEIN DOMAIN-CONTAINING PROTEIN"/>
    <property type="match status" value="1"/>
</dbReference>
<feature type="region of interest" description="Disordered" evidence="1">
    <location>
        <begin position="69"/>
        <end position="113"/>
    </location>
</feature>
<feature type="compositionally biased region" description="Polar residues" evidence="1">
    <location>
        <begin position="90"/>
        <end position="104"/>
    </location>
</feature>